<dbReference type="PANTHER" id="PTHR30204:SF93">
    <property type="entry name" value="HTH MERR-TYPE DOMAIN-CONTAINING PROTEIN"/>
    <property type="match status" value="1"/>
</dbReference>
<gene>
    <name evidence="3" type="ORF">NZH93_44850</name>
</gene>
<evidence type="ECO:0000313" key="4">
    <source>
        <dbReference type="Proteomes" id="UP001141259"/>
    </source>
</evidence>
<dbReference type="CDD" id="cd00592">
    <property type="entry name" value="HTH_MerR-like"/>
    <property type="match status" value="1"/>
</dbReference>
<feature type="domain" description="HTH merR-type" evidence="2">
    <location>
        <begin position="1"/>
        <end position="69"/>
    </location>
</feature>
<keyword evidence="1" id="KW-0238">DNA-binding</keyword>
<dbReference type="EMBL" id="JANYMP010000040">
    <property type="protein sequence ID" value="MCS7484008.1"/>
    <property type="molecule type" value="Genomic_DNA"/>
</dbReference>
<dbReference type="GO" id="GO:0003677">
    <property type="term" value="F:DNA binding"/>
    <property type="evidence" value="ECO:0007669"/>
    <property type="project" value="UniProtKB-KW"/>
</dbReference>
<proteinExistence type="predicted"/>
<dbReference type="PRINTS" id="PR00040">
    <property type="entry name" value="HTHMERR"/>
</dbReference>
<accession>A0A9X2VW96</accession>
<evidence type="ECO:0000256" key="1">
    <source>
        <dbReference type="ARBA" id="ARBA00023125"/>
    </source>
</evidence>
<dbReference type="InterPro" id="IPR000551">
    <property type="entry name" value="MerR-type_HTH_dom"/>
</dbReference>
<protein>
    <submittedName>
        <fullName evidence="3">MerR family transcriptional regulator</fullName>
    </submittedName>
</protein>
<sequence>MRIGELAALAGVTTRAVRHYHRRGLLPEPPRRANGYRVYGLRDALVLARVRRLSELGLSLDEVRDVLADGTGRDFHEILLELDDDLTRQETRIRDRRARLAALLRGVPTGEDPLSADLAALLEAIGHQPGSTAAKERELLALLDTSPDRDRVLAVLRPLADDPAAVERGSALNRELDALVDAEVDDPRVGPLAAALAESLPAGLVSGEVEGGSFGEAVLESMAPAQAEVVRRALRLVARR</sequence>
<dbReference type="RefSeq" id="WP_259629462.1">
    <property type="nucleotide sequence ID" value="NZ_JANYMP010000040.1"/>
</dbReference>
<reference evidence="3" key="1">
    <citation type="submission" date="2022-08" db="EMBL/GenBank/DDBJ databases">
        <authorList>
            <person name="Tistechok S."/>
            <person name="Samborskyy M."/>
            <person name="Roman I."/>
        </authorList>
    </citation>
    <scope>NUCLEOTIDE SEQUENCE</scope>
    <source>
        <strain evidence="3">DSM 103496</strain>
    </source>
</reference>
<dbReference type="PROSITE" id="PS50937">
    <property type="entry name" value="HTH_MERR_2"/>
    <property type="match status" value="1"/>
</dbReference>
<dbReference type="InterPro" id="IPR009061">
    <property type="entry name" value="DNA-bd_dom_put_sf"/>
</dbReference>
<dbReference type="Pfam" id="PF13411">
    <property type="entry name" value="MerR_1"/>
    <property type="match status" value="1"/>
</dbReference>
<dbReference type="PANTHER" id="PTHR30204">
    <property type="entry name" value="REDOX-CYCLING DRUG-SENSING TRANSCRIPTIONAL ACTIVATOR SOXR"/>
    <property type="match status" value="1"/>
</dbReference>
<evidence type="ECO:0000259" key="2">
    <source>
        <dbReference type="PROSITE" id="PS50937"/>
    </source>
</evidence>
<dbReference type="AlphaFoldDB" id="A0A9X2VW96"/>
<keyword evidence="4" id="KW-1185">Reference proteome</keyword>
<evidence type="ECO:0000313" key="3">
    <source>
        <dbReference type="EMBL" id="MCS7484008.1"/>
    </source>
</evidence>
<comment type="caution">
    <text evidence="3">The sequence shown here is derived from an EMBL/GenBank/DDBJ whole genome shotgun (WGS) entry which is preliminary data.</text>
</comment>
<dbReference type="GO" id="GO:0003700">
    <property type="term" value="F:DNA-binding transcription factor activity"/>
    <property type="evidence" value="ECO:0007669"/>
    <property type="project" value="InterPro"/>
</dbReference>
<dbReference type="Gene3D" id="1.10.1660.10">
    <property type="match status" value="1"/>
</dbReference>
<dbReference type="SUPFAM" id="SSF46955">
    <property type="entry name" value="Putative DNA-binding domain"/>
    <property type="match status" value="1"/>
</dbReference>
<dbReference type="InterPro" id="IPR047057">
    <property type="entry name" value="MerR_fam"/>
</dbReference>
<name>A0A9X2VW96_9PSEU</name>
<dbReference type="Proteomes" id="UP001141259">
    <property type="component" value="Unassembled WGS sequence"/>
</dbReference>
<organism evidence="3 4">
    <name type="scientific">Umezawaea endophytica</name>
    <dbReference type="NCBI Taxonomy" id="1654476"/>
    <lineage>
        <taxon>Bacteria</taxon>
        <taxon>Bacillati</taxon>
        <taxon>Actinomycetota</taxon>
        <taxon>Actinomycetes</taxon>
        <taxon>Pseudonocardiales</taxon>
        <taxon>Pseudonocardiaceae</taxon>
        <taxon>Umezawaea</taxon>
    </lineage>
</organism>
<dbReference type="SMART" id="SM00422">
    <property type="entry name" value="HTH_MERR"/>
    <property type="match status" value="1"/>
</dbReference>